<comment type="caution">
    <text evidence="1">The sequence shown here is derived from an EMBL/GenBank/DDBJ whole genome shotgun (WGS) entry which is preliminary data.</text>
</comment>
<feature type="non-terminal residue" evidence="1">
    <location>
        <position position="191"/>
    </location>
</feature>
<dbReference type="EMBL" id="JAWDJW010011036">
    <property type="protein sequence ID" value="KAK3045092.1"/>
    <property type="molecule type" value="Genomic_DNA"/>
</dbReference>
<evidence type="ECO:0000313" key="1">
    <source>
        <dbReference type="EMBL" id="KAK3045092.1"/>
    </source>
</evidence>
<accession>A0ACC3CVD6</accession>
<name>A0ACC3CVD6_9PEZI</name>
<reference evidence="1" key="1">
    <citation type="submission" date="2024-09" db="EMBL/GenBank/DDBJ databases">
        <title>Black Yeasts Isolated from many extreme environments.</title>
        <authorList>
            <person name="Coleine C."/>
            <person name="Stajich J.E."/>
            <person name="Selbmann L."/>
        </authorList>
    </citation>
    <scope>NUCLEOTIDE SEQUENCE</scope>
    <source>
        <strain evidence="1">CCFEE 5737</strain>
    </source>
</reference>
<organism evidence="1 2">
    <name type="scientific">Coniosporium uncinatum</name>
    <dbReference type="NCBI Taxonomy" id="93489"/>
    <lineage>
        <taxon>Eukaryota</taxon>
        <taxon>Fungi</taxon>
        <taxon>Dikarya</taxon>
        <taxon>Ascomycota</taxon>
        <taxon>Pezizomycotina</taxon>
        <taxon>Dothideomycetes</taxon>
        <taxon>Dothideomycetes incertae sedis</taxon>
        <taxon>Coniosporium</taxon>
    </lineage>
</organism>
<dbReference type="Proteomes" id="UP001186974">
    <property type="component" value="Unassembled WGS sequence"/>
</dbReference>
<sequence>MALAKHKAKRAVQQSKKEHHSKTQITAESRTQASSKADLSRRLEELRCEIKNAKNQVSLARIRAIHSSRASLVHPDTIQKISLLDEKVKILQREGLDVEAAMRASESQRSLLEVTEAGTLEPEAEEKRNDSAGRCTNVPVRNVLHERGCESEQIEIPKAASTKTKAQPYLPIPTVPRAMLARREITTQQVM</sequence>
<evidence type="ECO:0000313" key="2">
    <source>
        <dbReference type="Proteomes" id="UP001186974"/>
    </source>
</evidence>
<keyword evidence="2" id="KW-1185">Reference proteome</keyword>
<proteinExistence type="predicted"/>
<gene>
    <name evidence="1" type="ORF">LTS18_014598</name>
</gene>
<protein>
    <submittedName>
        <fullName evidence="1">Uncharacterized protein</fullName>
    </submittedName>
</protein>